<evidence type="ECO:0000313" key="4">
    <source>
        <dbReference type="EMBL" id="CUV28864.1"/>
    </source>
</evidence>
<dbReference type="Pfam" id="PF21683">
    <property type="entry name" value="GpP-like_1st"/>
    <property type="match status" value="1"/>
</dbReference>
<gene>
    <name evidence="4" type="ORF">RUN1985_v1_290014</name>
</gene>
<dbReference type="Gene3D" id="3.55.50.10">
    <property type="entry name" value="Baseplate protein-like domains"/>
    <property type="match status" value="1"/>
</dbReference>
<dbReference type="EMBL" id="LN899824">
    <property type="protein sequence ID" value="CUV28864.1"/>
    <property type="molecule type" value="Genomic_DNA"/>
</dbReference>
<feature type="domain" description="Baseplate hub protein gp44/GpP-like second" evidence="3">
    <location>
        <begin position="113"/>
        <end position="197"/>
    </location>
</feature>
<reference evidence="4" key="1">
    <citation type="submission" date="2015-10" db="EMBL/GenBank/DDBJ databases">
        <authorList>
            <person name="Gilbert D.G."/>
        </authorList>
    </citation>
    <scope>NUCLEOTIDE SEQUENCE</scope>
    <source>
        <strain evidence="4">Phyl III-seqv23</strain>
    </source>
</reference>
<dbReference type="InterPro" id="IPR023399">
    <property type="entry name" value="Baseplate-like_2-layer_sand"/>
</dbReference>
<feature type="domain" description="Baseplate hub protein gp44/GpP-like C-terminal" evidence="2">
    <location>
        <begin position="278"/>
        <end position="360"/>
    </location>
</feature>
<dbReference type="InterPro" id="IPR053982">
    <property type="entry name" value="Gp44/GpP-like_C"/>
</dbReference>
<dbReference type="Pfam" id="PF22255">
    <property type="entry name" value="Gp44-like_2nd"/>
    <property type="match status" value="1"/>
</dbReference>
<proteinExistence type="predicted"/>
<dbReference type="SUPFAM" id="SSF69279">
    <property type="entry name" value="Phage tail proteins"/>
    <property type="match status" value="2"/>
</dbReference>
<feature type="domain" description="Baseplate hub protein gp44-like N-terminal" evidence="1">
    <location>
        <begin position="37"/>
        <end position="110"/>
    </location>
</feature>
<dbReference type="InterPro" id="IPR049354">
    <property type="entry name" value="GpP-like_N"/>
</dbReference>
<dbReference type="PIRSF" id="PIRSF004440">
    <property type="entry name" value="GpP"/>
    <property type="match status" value="1"/>
</dbReference>
<evidence type="ECO:0000259" key="3">
    <source>
        <dbReference type="Pfam" id="PF22255"/>
    </source>
</evidence>
<evidence type="ECO:0000259" key="2">
    <source>
        <dbReference type="Pfam" id="PF21929"/>
    </source>
</evidence>
<dbReference type="Gene3D" id="2.30.300.10">
    <property type="entry name" value="Baseplate protein-like domain - beta roll fold"/>
    <property type="match status" value="1"/>
</dbReference>
<dbReference type="InterPro" id="IPR026276">
    <property type="entry name" value="Baseplate_GpP"/>
</dbReference>
<evidence type="ECO:0000259" key="1">
    <source>
        <dbReference type="Pfam" id="PF21683"/>
    </source>
</evidence>
<dbReference type="Gene3D" id="3.30.1920.10">
    <property type="entry name" value="Baseplate protein-like domains - 2 layer sandwich fold"/>
    <property type="match status" value="1"/>
</dbReference>
<protein>
    <submittedName>
        <fullName evidence="4">Mu-like prophage tail protein gpP</fullName>
    </submittedName>
</protein>
<sequence length="379" mass="41490">MSMNEDVVLLIGSYTEQQHSPTSNVVYHTTTSPVALSGWTSLRVTAGIERMPRDFELEMTELSPDPDKMLVKPGDPCTLLLAGKCVLTGFVDVVAPGMSANGHSIRVIGRGKCADLVDCSAEWPGGQISNANVFSIASKFADVYGINVKTAVDQTKLPIVPQFNLMLGESAFEIIEKVSRYSAVLCYEDAYGTLQLSRVGTEMMSTGIEEGINVEAASVEFSMHQRFSEITVVMTSLRNIDDLNAVNTPPFTAFDPNVTRHRRRFVVSEAGELGWDIGKQRALWEIARRAGRSRIVRVTVDNWHDVDGNLWEPNMLVGVELPMLKIRSEQLLIAAVTFQFSEAGTHADLTLMSPDAFSPEPVLLQKVYGDVHPANVGGA</sequence>
<dbReference type="Pfam" id="PF21929">
    <property type="entry name" value="GpP_4th"/>
    <property type="match status" value="1"/>
</dbReference>
<dbReference type="AlphaFoldDB" id="A0A0S4V2F5"/>
<organism evidence="4">
    <name type="scientific">Ralstonia solanacearum</name>
    <name type="common">Pseudomonas solanacearum</name>
    <dbReference type="NCBI Taxonomy" id="305"/>
    <lineage>
        <taxon>Bacteria</taxon>
        <taxon>Pseudomonadati</taxon>
        <taxon>Pseudomonadota</taxon>
        <taxon>Betaproteobacteria</taxon>
        <taxon>Burkholderiales</taxon>
        <taxon>Burkholderiaceae</taxon>
        <taxon>Ralstonia</taxon>
        <taxon>Ralstonia solanacearum species complex</taxon>
    </lineage>
</organism>
<dbReference type="InterPro" id="IPR053981">
    <property type="entry name" value="Gp44/GpP-like_2nd"/>
</dbReference>
<name>A0A0S4V2F5_RALSL</name>
<accession>A0A0S4V2F5</accession>